<dbReference type="Pfam" id="PF02706">
    <property type="entry name" value="Wzz"/>
    <property type="match status" value="1"/>
</dbReference>
<evidence type="ECO:0000313" key="13">
    <source>
        <dbReference type="Proteomes" id="UP001235547"/>
    </source>
</evidence>
<evidence type="ECO:0000256" key="1">
    <source>
        <dbReference type="ARBA" id="ARBA00004651"/>
    </source>
</evidence>
<dbReference type="RefSeq" id="WP_280732227.1">
    <property type="nucleotide sequence ID" value="NZ_CP120367.1"/>
</dbReference>
<dbReference type="InterPro" id="IPR002586">
    <property type="entry name" value="CobQ/CobB/MinD/ParA_Nub-bd_dom"/>
</dbReference>
<keyword evidence="2" id="KW-1003">Cell membrane</keyword>
<evidence type="ECO:0000259" key="9">
    <source>
        <dbReference type="Pfam" id="PF01656"/>
    </source>
</evidence>
<evidence type="ECO:0000259" key="11">
    <source>
        <dbReference type="Pfam" id="PF13807"/>
    </source>
</evidence>
<dbReference type="InterPro" id="IPR027417">
    <property type="entry name" value="P-loop_NTPase"/>
</dbReference>
<proteinExistence type="predicted"/>
<feature type="domain" description="CobQ/CobB/MinD/ParA nucleotide binding" evidence="9">
    <location>
        <begin position="579"/>
        <end position="755"/>
    </location>
</feature>
<evidence type="ECO:0000256" key="6">
    <source>
        <dbReference type="ARBA" id="ARBA00022989"/>
    </source>
</evidence>
<evidence type="ECO:0000256" key="7">
    <source>
        <dbReference type="ARBA" id="ARBA00023136"/>
    </source>
</evidence>
<dbReference type="SUPFAM" id="SSF52540">
    <property type="entry name" value="P-loop containing nucleoside triphosphate hydrolases"/>
    <property type="match status" value="1"/>
</dbReference>
<feature type="domain" description="Tyrosine-protein kinase G-rich" evidence="11">
    <location>
        <begin position="410"/>
        <end position="479"/>
    </location>
</feature>
<dbReference type="InterPro" id="IPR005702">
    <property type="entry name" value="Wzc-like_C"/>
</dbReference>
<dbReference type="Pfam" id="PF01656">
    <property type="entry name" value="CbiA"/>
    <property type="match status" value="1"/>
</dbReference>
<dbReference type="InterPro" id="IPR032807">
    <property type="entry name" value="GNVR"/>
</dbReference>
<dbReference type="Pfam" id="PF13807">
    <property type="entry name" value="GNVR"/>
    <property type="match status" value="1"/>
</dbReference>
<dbReference type="NCBIfam" id="TIGR01005">
    <property type="entry name" value="eps_transp_fam"/>
    <property type="match status" value="1"/>
</dbReference>
<evidence type="ECO:0000259" key="10">
    <source>
        <dbReference type="Pfam" id="PF02706"/>
    </source>
</evidence>
<dbReference type="PANTHER" id="PTHR32309">
    <property type="entry name" value="TYROSINE-PROTEIN KINASE"/>
    <property type="match status" value="1"/>
</dbReference>
<gene>
    <name evidence="12" type="ORF">PYH38_000896</name>
</gene>
<keyword evidence="6 8" id="KW-1133">Transmembrane helix</keyword>
<reference evidence="12 13" key="1">
    <citation type="submission" date="2023-03" db="EMBL/GenBank/DDBJ databases">
        <authorList>
            <person name="Kaur S."/>
            <person name="Espinosa-Saiz D."/>
            <person name="Velazquez E."/>
            <person name="Menendez E."/>
            <person name="diCenzo G.C."/>
        </authorList>
    </citation>
    <scope>NUCLEOTIDE SEQUENCE [LARGE SCALE GENOMIC DNA]</scope>
    <source>
        <strain evidence="12 13">LMG 27395</strain>
    </source>
</reference>
<evidence type="ECO:0000256" key="4">
    <source>
        <dbReference type="ARBA" id="ARBA00022741"/>
    </source>
</evidence>
<dbReference type="EMBL" id="CP120370">
    <property type="protein sequence ID" value="WEX81474.1"/>
    <property type="molecule type" value="Genomic_DNA"/>
</dbReference>
<dbReference type="InterPro" id="IPR050445">
    <property type="entry name" value="Bact_polysacc_biosynth/exp"/>
</dbReference>
<dbReference type="NCBIfam" id="TIGR01007">
    <property type="entry name" value="eps_fam"/>
    <property type="match status" value="1"/>
</dbReference>
<dbReference type="InterPro" id="IPR005700">
    <property type="entry name" value="EPS_ExoP-like"/>
</dbReference>
<name>A0ABY8CSB0_9HYPH</name>
<protein>
    <submittedName>
        <fullName evidence="12">Polysaccharide biosynthesis tyrosine autokinase</fullName>
        <ecNumber evidence="12">2.7.10.2</ecNumber>
    </submittedName>
</protein>
<accession>A0ABY8CSB0</accession>
<dbReference type="PANTHER" id="PTHR32309:SF13">
    <property type="entry name" value="FERRIC ENTEROBACTIN TRANSPORT PROTEIN FEPE"/>
    <property type="match status" value="1"/>
</dbReference>
<dbReference type="Proteomes" id="UP001235547">
    <property type="component" value="Chromosome 2"/>
</dbReference>
<keyword evidence="3 8" id="KW-0812">Transmembrane</keyword>
<organism evidence="12 13">
    <name type="scientific">Sinorhizobium numidicum</name>
    <dbReference type="NCBI Taxonomy" id="680248"/>
    <lineage>
        <taxon>Bacteria</taxon>
        <taxon>Pseudomonadati</taxon>
        <taxon>Pseudomonadota</taxon>
        <taxon>Alphaproteobacteria</taxon>
        <taxon>Hyphomicrobiales</taxon>
        <taxon>Rhizobiaceae</taxon>
        <taxon>Sinorhizobium/Ensifer group</taxon>
        <taxon>Sinorhizobium</taxon>
    </lineage>
</organism>
<dbReference type="InterPro" id="IPR003856">
    <property type="entry name" value="LPS_length_determ_N"/>
</dbReference>
<comment type="subcellular location">
    <subcellularLocation>
        <location evidence="1">Cell membrane</location>
        <topology evidence="1">Multi-pass membrane protein</topology>
    </subcellularLocation>
</comment>
<evidence type="ECO:0000256" key="8">
    <source>
        <dbReference type="SAM" id="Phobius"/>
    </source>
</evidence>
<feature type="transmembrane region" description="Helical" evidence="8">
    <location>
        <begin position="41"/>
        <end position="61"/>
    </location>
</feature>
<dbReference type="GO" id="GO:0004715">
    <property type="term" value="F:non-membrane spanning protein tyrosine kinase activity"/>
    <property type="evidence" value="ECO:0007669"/>
    <property type="project" value="UniProtKB-EC"/>
</dbReference>
<dbReference type="CDD" id="cd05387">
    <property type="entry name" value="BY-kinase"/>
    <property type="match status" value="1"/>
</dbReference>
<dbReference type="EC" id="2.7.10.2" evidence="12"/>
<keyword evidence="4" id="KW-0547">Nucleotide-binding</keyword>
<evidence type="ECO:0000313" key="12">
    <source>
        <dbReference type="EMBL" id="WEX81474.1"/>
    </source>
</evidence>
<keyword evidence="7 8" id="KW-0472">Membrane</keyword>
<evidence type="ECO:0000256" key="2">
    <source>
        <dbReference type="ARBA" id="ARBA00022475"/>
    </source>
</evidence>
<dbReference type="Gene3D" id="3.40.50.300">
    <property type="entry name" value="P-loop containing nucleotide triphosphate hydrolases"/>
    <property type="match status" value="1"/>
</dbReference>
<evidence type="ECO:0000256" key="3">
    <source>
        <dbReference type="ARBA" id="ARBA00022692"/>
    </source>
</evidence>
<feature type="domain" description="Polysaccharide chain length determinant N-terminal" evidence="10">
    <location>
        <begin position="28"/>
        <end position="118"/>
    </location>
</feature>
<evidence type="ECO:0000256" key="5">
    <source>
        <dbReference type="ARBA" id="ARBA00022840"/>
    </source>
</evidence>
<keyword evidence="13" id="KW-1185">Reference proteome</keyword>
<keyword evidence="12" id="KW-0808">Transferase</keyword>
<sequence length="790" mass="86558">MNRTAPMKQRSVPLSTIMPREEQSDGFIDLDRLMAVVFRRARLVAAFVGLFIVLGVVYLLFATPQYTSLTQILLDENLSKYAEEEPAPANSQMLDTQIASAVEILKSGELALRVVDKLNLSENDTILNPPQSPVAVVKDWLKTATGLFLSGPTVSEEAARNGRRKKAAALLQQALTVERVARSSVVALAYRSPDPQLAAIVVRGYAEAYLTDQLNANFEATERASVWLQERLTDLQQRSQAAALEVEMFRSENGLTAARGELMSEQQLSDLNSQLIVAQADTAQASARYNQYKSIVDQGPENAVNNATVSSKEGDNSVIRDLRTRYLAVGKREQEVTQNFGADHPQAVSLRAEQSDVARQIYQELQQLTASYKNEYEVARSREASLRESIQGMAGKNSEASKSLVQLRELEQQAAALKTLYESYLGRYEQATQQRSFPIAKARVISEAGVPVSPSSPKKTMALALSAVLGMMVGGAYAAFLEFRERTFRLEEDVRSLLGHRALGYVPLIGSRPKKTAQLVRARFGSDRQPDDASDGAMPFQRLSRIVLDAPRSAFAETFRNAKLAGDHMLPGNESRVIAIISALPDEGKSVIAANFAALLAASGKRTLLIDADIRKPGLTQMITPAPRTGLVETLTGEATWPAGIKVDQRSKLAILPAGGEASHHQRHHSNELLASPAMAGLIENARNSFDYVVVDLAALAPVVDAKAFAPLADGFLFVVEWGRTPSRLVRDLLNAEPHINSKVLGVILNKTDMNELGKYSDFGGAEKYRHRYGKYYIEQGTPENRYTAA</sequence>
<keyword evidence="5" id="KW-0067">ATP-binding</keyword>